<evidence type="ECO:0000256" key="1">
    <source>
        <dbReference type="ARBA" id="ARBA00022649"/>
    </source>
</evidence>
<dbReference type="AlphaFoldDB" id="A0A9D2BPX1"/>
<evidence type="ECO:0000313" key="3">
    <source>
        <dbReference type="Proteomes" id="UP000823847"/>
    </source>
</evidence>
<dbReference type="EMBL" id="DXEN01000072">
    <property type="protein sequence ID" value="HIX86814.1"/>
    <property type="molecule type" value="Genomic_DNA"/>
</dbReference>
<reference evidence="2" key="2">
    <citation type="submission" date="2021-04" db="EMBL/GenBank/DDBJ databases">
        <authorList>
            <person name="Gilroy R."/>
        </authorList>
    </citation>
    <scope>NUCLEOTIDE SEQUENCE</scope>
    <source>
        <strain evidence="2">ChiHecec2B26-12326</strain>
    </source>
</reference>
<evidence type="ECO:0000313" key="2">
    <source>
        <dbReference type="EMBL" id="HIX86814.1"/>
    </source>
</evidence>
<dbReference type="Proteomes" id="UP000823847">
    <property type="component" value="Unassembled WGS sequence"/>
</dbReference>
<gene>
    <name evidence="2" type="ORF">H9848_09455</name>
</gene>
<organism evidence="2 3">
    <name type="scientific">Candidatus Parabacteroides intestinigallinarum</name>
    <dbReference type="NCBI Taxonomy" id="2838722"/>
    <lineage>
        <taxon>Bacteria</taxon>
        <taxon>Pseudomonadati</taxon>
        <taxon>Bacteroidota</taxon>
        <taxon>Bacteroidia</taxon>
        <taxon>Bacteroidales</taxon>
        <taxon>Tannerellaceae</taxon>
        <taxon>Parabacteroides</taxon>
    </lineage>
</organism>
<keyword evidence="1" id="KW-1277">Toxin-antitoxin system</keyword>
<accession>A0A9D2BPX1</accession>
<dbReference type="InterPro" id="IPR007712">
    <property type="entry name" value="RelE/ParE_toxin"/>
</dbReference>
<comment type="caution">
    <text evidence="2">The sequence shown here is derived from an EMBL/GenBank/DDBJ whole genome shotgun (WGS) entry which is preliminary data.</text>
</comment>
<reference evidence="2" key="1">
    <citation type="journal article" date="2021" name="PeerJ">
        <title>Extensive microbial diversity within the chicken gut microbiome revealed by metagenomics and culture.</title>
        <authorList>
            <person name="Gilroy R."/>
            <person name="Ravi A."/>
            <person name="Getino M."/>
            <person name="Pursley I."/>
            <person name="Horton D.L."/>
            <person name="Alikhan N.F."/>
            <person name="Baker D."/>
            <person name="Gharbi K."/>
            <person name="Hall N."/>
            <person name="Watson M."/>
            <person name="Adriaenssens E.M."/>
            <person name="Foster-Nyarko E."/>
            <person name="Jarju S."/>
            <person name="Secka A."/>
            <person name="Antonio M."/>
            <person name="Oren A."/>
            <person name="Chaudhuri R.R."/>
            <person name="La Ragione R."/>
            <person name="Hildebrand F."/>
            <person name="Pallen M.J."/>
        </authorList>
    </citation>
    <scope>NUCLEOTIDE SEQUENCE</scope>
    <source>
        <strain evidence="2">ChiHecec2B26-12326</strain>
    </source>
</reference>
<sequence length="108" mass="13220">MRLVIHAEARKRIRLNYQWCKMRFGERVASRFYEGVLSDVRYLIDFPYLGSEESFLSGKKYRYRSLRVRPHFKLIYFVDEPRVELHVVDFWDTRRDPNQLTTKLTIDD</sequence>
<dbReference type="InterPro" id="IPR035093">
    <property type="entry name" value="RelE/ParE_toxin_dom_sf"/>
</dbReference>
<protein>
    <submittedName>
        <fullName evidence="2">Type II toxin-antitoxin system RelE/ParE family toxin</fullName>
    </submittedName>
</protein>
<dbReference type="Pfam" id="PF05016">
    <property type="entry name" value="ParE_toxin"/>
    <property type="match status" value="1"/>
</dbReference>
<proteinExistence type="predicted"/>
<dbReference type="Gene3D" id="3.30.2310.20">
    <property type="entry name" value="RelE-like"/>
    <property type="match status" value="1"/>
</dbReference>
<name>A0A9D2BPX1_9BACT</name>